<dbReference type="Proteomes" id="UP000783686">
    <property type="component" value="Unassembled WGS sequence"/>
</dbReference>
<proteinExistence type="predicted"/>
<dbReference type="Proteomes" id="UP000614601">
    <property type="component" value="Unassembled WGS sequence"/>
</dbReference>
<name>A0A811LDK7_9BILA</name>
<keyword evidence="1" id="KW-0732">Signal</keyword>
<feature type="chain" id="PRO_5035681843" evidence="1">
    <location>
        <begin position="20"/>
        <end position="110"/>
    </location>
</feature>
<dbReference type="EMBL" id="CAJFCW020000006">
    <property type="protein sequence ID" value="CAG9123326.1"/>
    <property type="molecule type" value="Genomic_DNA"/>
</dbReference>
<evidence type="ECO:0000313" key="3">
    <source>
        <dbReference type="Proteomes" id="UP000614601"/>
    </source>
</evidence>
<reference evidence="2" key="1">
    <citation type="submission" date="2020-09" db="EMBL/GenBank/DDBJ databases">
        <authorList>
            <person name="Kikuchi T."/>
        </authorList>
    </citation>
    <scope>NUCLEOTIDE SEQUENCE</scope>
    <source>
        <strain evidence="2">SH1</strain>
    </source>
</reference>
<dbReference type="AlphaFoldDB" id="A0A811LDK7"/>
<evidence type="ECO:0000313" key="2">
    <source>
        <dbReference type="EMBL" id="CAD5227508.1"/>
    </source>
</evidence>
<dbReference type="EMBL" id="CAJFDH010000006">
    <property type="protein sequence ID" value="CAD5227508.1"/>
    <property type="molecule type" value="Genomic_DNA"/>
</dbReference>
<sequence length="110" mass="12781">MVGWLQLLVYMSLSTMVYAELRHDDHDDRFAIQSYRFGFHKELKNANQCFADTSICIQYRKGTVRLDLSVYNPCLEFAETCLGIPVEDFVEVLGIEYGELPHDVDWNVII</sequence>
<comment type="caution">
    <text evidence="2">The sequence shown here is derived from an EMBL/GenBank/DDBJ whole genome shotgun (WGS) entry which is preliminary data.</text>
</comment>
<gene>
    <name evidence="2" type="ORF">BOKJ2_LOCUS12208</name>
</gene>
<feature type="signal peptide" evidence="1">
    <location>
        <begin position="1"/>
        <end position="19"/>
    </location>
</feature>
<evidence type="ECO:0000256" key="1">
    <source>
        <dbReference type="SAM" id="SignalP"/>
    </source>
</evidence>
<protein>
    <submittedName>
        <fullName evidence="2">Uncharacterized protein</fullName>
    </submittedName>
</protein>
<organism evidence="2 3">
    <name type="scientific">Bursaphelenchus okinawaensis</name>
    <dbReference type="NCBI Taxonomy" id="465554"/>
    <lineage>
        <taxon>Eukaryota</taxon>
        <taxon>Metazoa</taxon>
        <taxon>Ecdysozoa</taxon>
        <taxon>Nematoda</taxon>
        <taxon>Chromadorea</taxon>
        <taxon>Rhabditida</taxon>
        <taxon>Tylenchina</taxon>
        <taxon>Tylenchomorpha</taxon>
        <taxon>Aphelenchoidea</taxon>
        <taxon>Aphelenchoididae</taxon>
        <taxon>Bursaphelenchus</taxon>
    </lineage>
</organism>
<keyword evidence="3" id="KW-1185">Reference proteome</keyword>
<accession>A0A811LDK7</accession>